<keyword evidence="6" id="KW-1185">Reference proteome</keyword>
<evidence type="ECO:0000313" key="6">
    <source>
        <dbReference type="Proteomes" id="UP001550850"/>
    </source>
</evidence>
<reference evidence="5 6" key="1">
    <citation type="submission" date="2024-06" db="EMBL/GenBank/DDBJ databases">
        <title>The Natural Products Discovery Center: Release of the First 8490 Sequenced Strains for Exploring Actinobacteria Biosynthetic Diversity.</title>
        <authorList>
            <person name="Kalkreuter E."/>
            <person name="Kautsar S.A."/>
            <person name="Yang D."/>
            <person name="Bader C.D."/>
            <person name="Teijaro C.N."/>
            <person name="Fluegel L."/>
            <person name="Davis C.M."/>
            <person name="Simpson J.R."/>
            <person name="Lauterbach L."/>
            <person name="Steele A.D."/>
            <person name="Gui C."/>
            <person name="Meng S."/>
            <person name="Li G."/>
            <person name="Viehrig K."/>
            <person name="Ye F."/>
            <person name="Su P."/>
            <person name="Kiefer A.F."/>
            <person name="Nichols A."/>
            <person name="Cepeda A.J."/>
            <person name="Yan W."/>
            <person name="Fan B."/>
            <person name="Jiang Y."/>
            <person name="Adhikari A."/>
            <person name="Zheng C.-J."/>
            <person name="Schuster L."/>
            <person name="Cowan T.M."/>
            <person name="Smanski M.J."/>
            <person name="Chevrette M.G."/>
            <person name="De Carvalho L.P.S."/>
            <person name="Shen B."/>
        </authorList>
    </citation>
    <scope>NUCLEOTIDE SEQUENCE [LARGE SCALE GENOMIC DNA]</scope>
    <source>
        <strain evidence="5 6">NPDC038104</strain>
    </source>
</reference>
<dbReference type="InterPro" id="IPR001031">
    <property type="entry name" value="Thioesterase"/>
</dbReference>
<dbReference type="GO" id="GO:0016787">
    <property type="term" value="F:hydrolase activity"/>
    <property type="evidence" value="ECO:0007669"/>
    <property type="project" value="UniProtKB-KW"/>
</dbReference>
<dbReference type="PANTHER" id="PTHR11487">
    <property type="entry name" value="THIOESTERASE"/>
    <property type="match status" value="1"/>
</dbReference>
<dbReference type="SUPFAM" id="SSF53474">
    <property type="entry name" value="alpha/beta-Hydrolases"/>
    <property type="match status" value="1"/>
</dbReference>
<proteinExistence type="inferred from homology"/>
<dbReference type="SMART" id="SM00824">
    <property type="entry name" value="PKS_TE"/>
    <property type="match status" value="1"/>
</dbReference>
<dbReference type="Proteomes" id="UP001550850">
    <property type="component" value="Unassembled WGS sequence"/>
</dbReference>
<evidence type="ECO:0000313" key="5">
    <source>
        <dbReference type="EMBL" id="MEU3555183.1"/>
    </source>
</evidence>
<comment type="similarity">
    <text evidence="1">Belongs to the thioesterase family.</text>
</comment>
<dbReference type="EMBL" id="JBEZUR010000016">
    <property type="protein sequence ID" value="MEU3555183.1"/>
    <property type="molecule type" value="Genomic_DNA"/>
</dbReference>
<dbReference type="Gene3D" id="3.40.50.1820">
    <property type="entry name" value="alpha/beta hydrolase"/>
    <property type="match status" value="1"/>
</dbReference>
<keyword evidence="2 5" id="KW-0378">Hydrolase</keyword>
<feature type="domain" description="Thioesterase TesA-like" evidence="4">
    <location>
        <begin position="24"/>
        <end position="245"/>
    </location>
</feature>
<gene>
    <name evidence="5" type="ORF">AB0E65_13350</name>
</gene>
<dbReference type="RefSeq" id="WP_108952929.1">
    <property type="nucleotide sequence ID" value="NZ_BEVZ01000002.1"/>
</dbReference>
<evidence type="ECO:0000259" key="4">
    <source>
        <dbReference type="SMART" id="SM00824"/>
    </source>
</evidence>
<name>A0ABV2YHH9_9ACTN</name>
<feature type="region of interest" description="Disordered" evidence="3">
    <location>
        <begin position="248"/>
        <end position="274"/>
    </location>
</feature>
<accession>A0ABV2YHH9</accession>
<evidence type="ECO:0000256" key="3">
    <source>
        <dbReference type="SAM" id="MobiDB-lite"/>
    </source>
</evidence>
<feature type="compositionally biased region" description="Low complexity" evidence="3">
    <location>
        <begin position="254"/>
        <end position="274"/>
    </location>
</feature>
<dbReference type="Pfam" id="PF00975">
    <property type="entry name" value="Thioesterase"/>
    <property type="match status" value="1"/>
</dbReference>
<dbReference type="InterPro" id="IPR020802">
    <property type="entry name" value="TesA-like"/>
</dbReference>
<sequence length="274" mass="29013">MAADPRDLWLRRFHPAHATAPEVVCFPHAGGSAAYWHRLSSVLAPEAGVSAVQYPGRHDRHREPPAADLHTLADHVAEVLGRADRPRVLLGHSMGASLAYEVAVRLAARGHGEPSALIVSGRRAPSCAAPGQDRLSDDAALVAKVRSLGGTAAEVLRDPDMLELMLPVLRGDYRALAAYTPSGGPPLRCPVLVLAGDRDGEASVEEVRAWRHRTSGEFRLRVFAGGHFFLTEHLDAVARLVRGTLPGTVPPAPAGGAPAGRSSGQGQQPGQLRT</sequence>
<dbReference type="InterPro" id="IPR029058">
    <property type="entry name" value="AB_hydrolase_fold"/>
</dbReference>
<dbReference type="InterPro" id="IPR012223">
    <property type="entry name" value="TEII"/>
</dbReference>
<organism evidence="5 6">
    <name type="scientific">Streptomyces fragilis</name>
    <dbReference type="NCBI Taxonomy" id="67301"/>
    <lineage>
        <taxon>Bacteria</taxon>
        <taxon>Bacillati</taxon>
        <taxon>Actinomycetota</taxon>
        <taxon>Actinomycetes</taxon>
        <taxon>Kitasatosporales</taxon>
        <taxon>Streptomycetaceae</taxon>
        <taxon>Streptomyces</taxon>
    </lineage>
</organism>
<protein>
    <submittedName>
        <fullName evidence="5">Alpha/beta fold hydrolase</fullName>
    </submittedName>
</protein>
<dbReference type="PANTHER" id="PTHR11487:SF0">
    <property type="entry name" value="S-ACYL FATTY ACID SYNTHASE THIOESTERASE, MEDIUM CHAIN"/>
    <property type="match status" value="1"/>
</dbReference>
<comment type="caution">
    <text evidence="5">The sequence shown here is derived from an EMBL/GenBank/DDBJ whole genome shotgun (WGS) entry which is preliminary data.</text>
</comment>
<evidence type="ECO:0000256" key="2">
    <source>
        <dbReference type="ARBA" id="ARBA00022801"/>
    </source>
</evidence>
<evidence type="ECO:0000256" key="1">
    <source>
        <dbReference type="ARBA" id="ARBA00007169"/>
    </source>
</evidence>